<gene>
    <name evidence="1" type="ORF">GCM10009759_44110</name>
</gene>
<comment type="caution">
    <text evidence="1">The sequence shown here is derived from an EMBL/GenBank/DDBJ whole genome shotgun (WGS) entry which is preliminary data.</text>
</comment>
<accession>A0ABP5ITE9</accession>
<proteinExistence type="predicted"/>
<dbReference type="EMBL" id="BAAANS010000030">
    <property type="protein sequence ID" value="GAA2106195.1"/>
    <property type="molecule type" value="Genomic_DNA"/>
</dbReference>
<keyword evidence="2" id="KW-1185">Reference proteome</keyword>
<organism evidence="1 2">
    <name type="scientific">Kitasatospora saccharophila</name>
    <dbReference type="NCBI Taxonomy" id="407973"/>
    <lineage>
        <taxon>Bacteria</taxon>
        <taxon>Bacillati</taxon>
        <taxon>Actinomycetota</taxon>
        <taxon>Actinomycetes</taxon>
        <taxon>Kitasatosporales</taxon>
        <taxon>Streptomycetaceae</taxon>
        <taxon>Kitasatospora</taxon>
    </lineage>
</organism>
<dbReference type="Proteomes" id="UP001500897">
    <property type="component" value="Unassembled WGS sequence"/>
</dbReference>
<evidence type="ECO:0000313" key="1">
    <source>
        <dbReference type="EMBL" id="GAA2106195.1"/>
    </source>
</evidence>
<protein>
    <recommendedName>
        <fullName evidence="3">Integrase-like protein</fullName>
    </recommendedName>
</protein>
<evidence type="ECO:0008006" key="3">
    <source>
        <dbReference type="Google" id="ProtNLM"/>
    </source>
</evidence>
<reference evidence="2" key="1">
    <citation type="journal article" date="2019" name="Int. J. Syst. Evol. Microbiol.">
        <title>The Global Catalogue of Microorganisms (GCM) 10K type strain sequencing project: providing services to taxonomists for standard genome sequencing and annotation.</title>
        <authorList>
            <consortium name="The Broad Institute Genomics Platform"/>
            <consortium name="The Broad Institute Genome Sequencing Center for Infectious Disease"/>
            <person name="Wu L."/>
            <person name="Ma J."/>
        </authorList>
    </citation>
    <scope>NUCLEOTIDE SEQUENCE [LARGE SCALE GENOMIC DNA]</scope>
    <source>
        <strain evidence="2">JCM 14559</strain>
    </source>
</reference>
<name>A0ABP5ITE9_9ACTN</name>
<sequence length="42" mass="4471">MTVTGSTVAKHIDDVLAELDLPDAEADHRRVPAVLRFLGIGA</sequence>
<evidence type="ECO:0000313" key="2">
    <source>
        <dbReference type="Proteomes" id="UP001500897"/>
    </source>
</evidence>